<evidence type="ECO:0000313" key="1">
    <source>
        <dbReference type="EnsemblPlants" id="ORUFI04G03980.2"/>
    </source>
</evidence>
<dbReference type="Gramene" id="ORUFI04G03980.2">
    <property type="protein sequence ID" value="ORUFI04G03980.2"/>
    <property type="gene ID" value="ORUFI04G03980"/>
</dbReference>
<dbReference type="EnsemblPlants" id="ORUFI04G03980.2">
    <property type="protein sequence ID" value="ORUFI04G03980.2"/>
    <property type="gene ID" value="ORUFI04G03980"/>
</dbReference>
<accession>A0A0E0P5L4</accession>
<dbReference type="Gramene" id="ORUFI04G03980.1">
    <property type="protein sequence ID" value="ORUFI04G03980.1"/>
    <property type="gene ID" value="ORUFI04G03980"/>
</dbReference>
<organism evidence="1 2">
    <name type="scientific">Oryza rufipogon</name>
    <name type="common">Brownbeard rice</name>
    <name type="synonym">Asian wild rice</name>
    <dbReference type="NCBI Taxonomy" id="4529"/>
    <lineage>
        <taxon>Eukaryota</taxon>
        <taxon>Viridiplantae</taxon>
        <taxon>Streptophyta</taxon>
        <taxon>Embryophyta</taxon>
        <taxon>Tracheophyta</taxon>
        <taxon>Spermatophyta</taxon>
        <taxon>Magnoliopsida</taxon>
        <taxon>Liliopsida</taxon>
        <taxon>Poales</taxon>
        <taxon>Poaceae</taxon>
        <taxon>BOP clade</taxon>
        <taxon>Oryzoideae</taxon>
        <taxon>Oryzeae</taxon>
        <taxon>Oryzinae</taxon>
        <taxon>Oryza</taxon>
    </lineage>
</organism>
<dbReference type="EnsemblPlants" id="ORUFI04G03980.1">
    <property type="protein sequence ID" value="ORUFI04G03980.1"/>
    <property type="gene ID" value="ORUFI04G03980"/>
</dbReference>
<keyword evidence="2" id="KW-1185">Reference proteome</keyword>
<sequence length="22" mass="2567">MAANSRSSLKTYSYSELFLEIR</sequence>
<dbReference type="Proteomes" id="UP000008022">
    <property type="component" value="Unassembled WGS sequence"/>
</dbReference>
<dbReference type="HOGENOM" id="CLU_3425385_0_0_1"/>
<reference evidence="1" key="2">
    <citation type="submission" date="2015-06" db="UniProtKB">
        <authorList>
            <consortium name="EnsemblPlants"/>
        </authorList>
    </citation>
    <scope>IDENTIFICATION</scope>
</reference>
<dbReference type="AlphaFoldDB" id="A0A0E0P5L4"/>
<protein>
    <submittedName>
        <fullName evidence="1">Uncharacterized protein</fullName>
    </submittedName>
</protein>
<evidence type="ECO:0000313" key="2">
    <source>
        <dbReference type="Proteomes" id="UP000008022"/>
    </source>
</evidence>
<proteinExistence type="predicted"/>
<name>A0A0E0P5L4_ORYRU</name>
<reference evidence="2" key="1">
    <citation type="submission" date="2013-06" db="EMBL/GenBank/DDBJ databases">
        <authorList>
            <person name="Zhao Q."/>
        </authorList>
    </citation>
    <scope>NUCLEOTIDE SEQUENCE</scope>
    <source>
        <strain evidence="2">cv. W1943</strain>
    </source>
</reference>